<dbReference type="Gene3D" id="2.120.10.30">
    <property type="entry name" value="TolB, C-terminal domain"/>
    <property type="match status" value="1"/>
</dbReference>
<dbReference type="EnsemblMetazoa" id="ACUA019912-RA">
    <property type="protein sequence ID" value="ACUA019912-PA"/>
    <property type="gene ID" value="ACUA019912"/>
</dbReference>
<keyword evidence="2" id="KW-1185">Reference proteome</keyword>
<dbReference type="AlphaFoldDB" id="A0A182MJN6"/>
<name>A0A182MJN6_9DIPT</name>
<reference evidence="1" key="2">
    <citation type="submission" date="2020-05" db="UniProtKB">
        <authorList>
            <consortium name="EnsemblMetazoa"/>
        </authorList>
    </citation>
    <scope>IDENTIFICATION</scope>
    <source>
        <strain evidence="1">A-37</strain>
    </source>
</reference>
<dbReference type="SUPFAM" id="SSF63825">
    <property type="entry name" value="YWTD domain"/>
    <property type="match status" value="1"/>
</dbReference>
<dbReference type="Proteomes" id="UP000075883">
    <property type="component" value="Unassembled WGS sequence"/>
</dbReference>
<dbReference type="VEuPathDB" id="VectorBase:ACUA019912"/>
<sequence>MLRPDKVSCKAIGKPQYVLYTKYDQIRKLTVHPSQIETLLQANDSRISTMDMDIRQQKLYFAAENRSALYELNLQTDATRVMTSVGTPDKVTVDWITANVYFVDIGEHQRCA</sequence>
<organism evidence="1 2">
    <name type="scientific">Anopheles culicifacies</name>
    <dbReference type="NCBI Taxonomy" id="139723"/>
    <lineage>
        <taxon>Eukaryota</taxon>
        <taxon>Metazoa</taxon>
        <taxon>Ecdysozoa</taxon>
        <taxon>Arthropoda</taxon>
        <taxon>Hexapoda</taxon>
        <taxon>Insecta</taxon>
        <taxon>Pterygota</taxon>
        <taxon>Neoptera</taxon>
        <taxon>Endopterygota</taxon>
        <taxon>Diptera</taxon>
        <taxon>Nematocera</taxon>
        <taxon>Culicoidea</taxon>
        <taxon>Culicidae</taxon>
        <taxon>Anophelinae</taxon>
        <taxon>Anopheles</taxon>
        <taxon>culicifacies species complex</taxon>
    </lineage>
</organism>
<dbReference type="STRING" id="139723.A0A182MJN6"/>
<reference evidence="2" key="1">
    <citation type="submission" date="2013-09" db="EMBL/GenBank/DDBJ databases">
        <title>The Genome Sequence of Anopheles culicifacies species A.</title>
        <authorList>
            <consortium name="The Broad Institute Genomics Platform"/>
            <person name="Neafsey D.E."/>
            <person name="Besansky N."/>
            <person name="Howell P."/>
            <person name="Walton C."/>
            <person name="Young S.K."/>
            <person name="Zeng Q."/>
            <person name="Gargeya S."/>
            <person name="Fitzgerald M."/>
            <person name="Haas B."/>
            <person name="Abouelleil A."/>
            <person name="Allen A.W."/>
            <person name="Alvarado L."/>
            <person name="Arachchi H.M."/>
            <person name="Berlin A.M."/>
            <person name="Chapman S.B."/>
            <person name="Gainer-Dewar J."/>
            <person name="Goldberg J."/>
            <person name="Griggs A."/>
            <person name="Gujja S."/>
            <person name="Hansen M."/>
            <person name="Howarth C."/>
            <person name="Imamovic A."/>
            <person name="Ireland A."/>
            <person name="Larimer J."/>
            <person name="McCowan C."/>
            <person name="Murphy C."/>
            <person name="Pearson M."/>
            <person name="Poon T.W."/>
            <person name="Priest M."/>
            <person name="Roberts A."/>
            <person name="Saif S."/>
            <person name="Shea T."/>
            <person name="Sisk P."/>
            <person name="Sykes S."/>
            <person name="Wortman J."/>
            <person name="Nusbaum C."/>
            <person name="Birren B."/>
        </authorList>
    </citation>
    <scope>NUCLEOTIDE SEQUENCE [LARGE SCALE GENOMIC DNA]</scope>
    <source>
        <strain evidence="2">A-37</strain>
    </source>
</reference>
<accession>A0A182MJN6</accession>
<dbReference type="InterPro" id="IPR011042">
    <property type="entry name" value="6-blade_b-propeller_TolB-like"/>
</dbReference>
<evidence type="ECO:0000313" key="2">
    <source>
        <dbReference type="Proteomes" id="UP000075883"/>
    </source>
</evidence>
<proteinExistence type="predicted"/>
<dbReference type="EMBL" id="AXCM01023258">
    <property type="status" value="NOT_ANNOTATED_CDS"/>
    <property type="molecule type" value="Genomic_DNA"/>
</dbReference>
<protein>
    <submittedName>
        <fullName evidence="1">Uncharacterized protein</fullName>
    </submittedName>
</protein>
<evidence type="ECO:0000313" key="1">
    <source>
        <dbReference type="EnsemblMetazoa" id="ACUA019912-PA"/>
    </source>
</evidence>